<name>A0A3E0WFQ5_9MICO</name>
<accession>A0A3E0WFQ5</accession>
<evidence type="ECO:0000256" key="1">
    <source>
        <dbReference type="SAM" id="MobiDB-lite"/>
    </source>
</evidence>
<evidence type="ECO:0000256" key="2">
    <source>
        <dbReference type="SAM" id="Phobius"/>
    </source>
</evidence>
<gene>
    <name evidence="3" type="ORF">B7R25_02415</name>
</gene>
<keyword evidence="2" id="KW-0472">Membrane</keyword>
<comment type="caution">
    <text evidence="3">The sequence shown here is derived from an EMBL/GenBank/DDBJ whole genome shotgun (WGS) entry which is preliminary data.</text>
</comment>
<dbReference type="Gene3D" id="2.60.40.10">
    <property type="entry name" value="Immunoglobulins"/>
    <property type="match status" value="2"/>
</dbReference>
<dbReference type="InterPro" id="IPR013783">
    <property type="entry name" value="Ig-like_fold"/>
</dbReference>
<dbReference type="RefSeq" id="WP_116417398.1">
    <property type="nucleotide sequence ID" value="NZ_NBXC01000007.1"/>
</dbReference>
<dbReference type="Proteomes" id="UP000257080">
    <property type="component" value="Unassembled WGS sequence"/>
</dbReference>
<proteinExistence type="predicted"/>
<keyword evidence="2" id="KW-0812">Transmembrane</keyword>
<keyword evidence="2" id="KW-1133">Transmembrane helix</keyword>
<feature type="transmembrane region" description="Helical" evidence="2">
    <location>
        <begin position="329"/>
        <end position="350"/>
    </location>
</feature>
<evidence type="ECO:0000313" key="4">
    <source>
        <dbReference type="Proteomes" id="UP000257080"/>
    </source>
</evidence>
<evidence type="ECO:0000313" key="3">
    <source>
        <dbReference type="EMBL" id="RFA29078.1"/>
    </source>
</evidence>
<dbReference type="AlphaFoldDB" id="A0A3E0WFQ5"/>
<dbReference type="GO" id="GO:0005975">
    <property type="term" value="P:carbohydrate metabolic process"/>
    <property type="evidence" value="ECO:0007669"/>
    <property type="project" value="UniProtKB-ARBA"/>
</dbReference>
<feature type="region of interest" description="Disordered" evidence="1">
    <location>
        <begin position="280"/>
        <end position="322"/>
    </location>
</feature>
<dbReference type="OrthoDB" id="5125698at2"/>
<protein>
    <submittedName>
        <fullName evidence="3">Uncharacterized protein</fullName>
    </submittedName>
</protein>
<dbReference type="EMBL" id="NBXE01000007">
    <property type="protein sequence ID" value="RFA29078.1"/>
    <property type="molecule type" value="Genomic_DNA"/>
</dbReference>
<reference evidence="3 4" key="1">
    <citation type="submission" date="2017-04" db="EMBL/GenBank/DDBJ databases">
        <title>Comparative genome analysis of Subtercola boreus.</title>
        <authorList>
            <person name="Cho Y.-J."/>
            <person name="Cho A."/>
            <person name="Kim O.-S."/>
            <person name="Lee J.-I."/>
        </authorList>
    </citation>
    <scope>NUCLEOTIDE SEQUENCE [LARGE SCALE GENOMIC DNA]</scope>
    <source>
        <strain evidence="3 4">P28004</strain>
    </source>
</reference>
<organism evidence="3 4">
    <name type="scientific">Subtercola boreus</name>
    <dbReference type="NCBI Taxonomy" id="120213"/>
    <lineage>
        <taxon>Bacteria</taxon>
        <taxon>Bacillati</taxon>
        <taxon>Actinomycetota</taxon>
        <taxon>Actinomycetes</taxon>
        <taxon>Micrococcales</taxon>
        <taxon>Microbacteriaceae</taxon>
        <taxon>Subtercola</taxon>
    </lineage>
</organism>
<feature type="compositionally biased region" description="Low complexity" evidence="1">
    <location>
        <begin position="280"/>
        <end position="309"/>
    </location>
</feature>
<sequence length="360" mass="35846">MALRTRSRLTPPARAVTVAIVAAGALALGFGPASPAMADALSFQLFGGNPDFGFVKAGSVSIREFDLVNSGDDDITIDPAPITALVNPFSAGPLSFSKTTVIPHNGHATFRVTYSQPTSGVITKQTITLVATDQKDLTTESLSLDFTAESVPTDPAHFTVSSSAGAGSLDFGKVTAGTLSKQTVTVKVDGVYPIRFSDGTLNLTDIAGNQLTDVRVTASSFGSAGAVTNPGASATFELTYAPTATGTLSGTVKVSGFPVTGAAEQSAVNVLFPLAGTAAAAQPTTPPTTTAAPTPGVTGTPGATQTAGVIGRTGGSTGSAGRSLAETGLPAAGLVGLAGLLATGGLAAFATMRRRTAGRK</sequence>